<accession>A0ABV6IPT5</accession>
<name>A0ABV6IPT5_9PROT</name>
<dbReference type="InterPro" id="IPR012441">
    <property type="entry name" value="DUF1643"/>
</dbReference>
<evidence type="ECO:0000313" key="2">
    <source>
        <dbReference type="Proteomes" id="UP001589789"/>
    </source>
</evidence>
<dbReference type="Pfam" id="PF07799">
    <property type="entry name" value="DUF1643"/>
    <property type="match status" value="1"/>
</dbReference>
<organism evidence="1 2">
    <name type="scientific">Muricoccus vinaceus</name>
    <dbReference type="NCBI Taxonomy" id="424704"/>
    <lineage>
        <taxon>Bacteria</taxon>
        <taxon>Pseudomonadati</taxon>
        <taxon>Pseudomonadota</taxon>
        <taxon>Alphaproteobacteria</taxon>
        <taxon>Acetobacterales</taxon>
        <taxon>Roseomonadaceae</taxon>
        <taxon>Muricoccus</taxon>
    </lineage>
</organism>
<dbReference type="RefSeq" id="WP_377049776.1">
    <property type="nucleotide sequence ID" value="NZ_JBHLVZ010000010.1"/>
</dbReference>
<comment type="caution">
    <text evidence="1">The sequence shown here is derived from an EMBL/GenBank/DDBJ whole genome shotgun (WGS) entry which is preliminary data.</text>
</comment>
<dbReference type="EMBL" id="JBHLVZ010000010">
    <property type="protein sequence ID" value="MFC0385628.1"/>
    <property type="molecule type" value="Genomic_DNA"/>
</dbReference>
<reference evidence="1 2" key="1">
    <citation type="submission" date="2024-09" db="EMBL/GenBank/DDBJ databases">
        <authorList>
            <person name="Sun Q."/>
            <person name="Mori K."/>
        </authorList>
    </citation>
    <scope>NUCLEOTIDE SEQUENCE [LARGE SCALE GENOMIC DNA]</scope>
    <source>
        <strain evidence="1 2">CCM 7468</strain>
    </source>
</reference>
<dbReference type="Proteomes" id="UP001589789">
    <property type="component" value="Unassembled WGS sequence"/>
</dbReference>
<evidence type="ECO:0000313" key="1">
    <source>
        <dbReference type="EMBL" id="MFC0385628.1"/>
    </source>
</evidence>
<gene>
    <name evidence="1" type="ORF">ACFFIC_08670</name>
</gene>
<proteinExistence type="predicted"/>
<sequence length="195" mass="21173">MDDLFPGAPRPQDLHDPGGRVRLRIGAEVVSRAEFSPDGRYRTVLERRWDGLPFGSPGVCAWIMMNPSTADETVDDPTVRRARDFTRRWGFGAMVVLNAFALRATRPAMLLDCEDPVGPGNDAAIAHWAARAERVVVAWGLPPKALRGRARDLAAILQRAGARPLALKVTADGQPGHPLYIAGDTQPVPWAPPSA</sequence>
<protein>
    <submittedName>
        <fullName evidence="1">DUF1643 domain-containing protein</fullName>
    </submittedName>
</protein>
<keyword evidence="2" id="KW-1185">Reference proteome</keyword>